<keyword evidence="2" id="KW-1185">Reference proteome</keyword>
<reference evidence="1" key="1">
    <citation type="journal article" date="2021" name="Microb. Physiol.">
        <title>Proteogenomic Insights into the Physiology of Marine, Sulfate-Reducing, Filamentous Desulfonema limicola and Desulfonema magnum.</title>
        <authorList>
            <person name="Schnaars V."/>
            <person name="Wohlbrand L."/>
            <person name="Scheve S."/>
            <person name="Hinrichs C."/>
            <person name="Reinhardt R."/>
            <person name="Rabus R."/>
        </authorList>
    </citation>
    <scope>NUCLEOTIDE SEQUENCE</scope>
    <source>
        <strain evidence="1">4be13</strain>
    </source>
</reference>
<dbReference type="AlphaFoldDB" id="A0A975BVI1"/>
<sequence length="42" mass="5034">MTSFLSNRVKKFDHRVIRNREYQTVSLALRLPDCFALFLLSF</sequence>
<accession>A0A975BVI1</accession>
<dbReference type="EMBL" id="CP061800">
    <property type="protein sequence ID" value="QTA92137.1"/>
    <property type="molecule type" value="Genomic_DNA"/>
</dbReference>
<evidence type="ECO:0000313" key="1">
    <source>
        <dbReference type="EMBL" id="QTA92137.1"/>
    </source>
</evidence>
<organism evidence="1 2">
    <name type="scientific">Desulfonema magnum</name>
    <dbReference type="NCBI Taxonomy" id="45655"/>
    <lineage>
        <taxon>Bacteria</taxon>
        <taxon>Pseudomonadati</taxon>
        <taxon>Thermodesulfobacteriota</taxon>
        <taxon>Desulfobacteria</taxon>
        <taxon>Desulfobacterales</taxon>
        <taxon>Desulfococcaceae</taxon>
        <taxon>Desulfonema</taxon>
    </lineage>
</organism>
<gene>
    <name evidence="1" type="ORF">dnm_082130</name>
</gene>
<protein>
    <submittedName>
        <fullName evidence="1">Uncharacterized protein</fullName>
    </submittedName>
</protein>
<proteinExistence type="predicted"/>
<evidence type="ECO:0000313" key="2">
    <source>
        <dbReference type="Proteomes" id="UP000663722"/>
    </source>
</evidence>
<name>A0A975BVI1_9BACT</name>
<dbReference type="KEGG" id="dmm:dnm_082130"/>
<dbReference type="Proteomes" id="UP000663722">
    <property type="component" value="Chromosome"/>
</dbReference>